<sequence>MEKHVETTTFGSRFSQIAWVVKDILASEKFFREVLGVLNFAKMENIRAEETEGTYKGKPGNYTFHLYMAYSGDTLLELIQPVSGQSIYQDFLEKHPEGGVQHIAFTVLEEGFNKAVSELSNKGYSVIQGLTLPVAKVAYFDTYKEIGVATEIIGVTNAGVEFVRQLKDGVVQV</sequence>
<dbReference type="RefSeq" id="WP_146898622.1">
    <property type="nucleotide sequence ID" value="NZ_BJYS01000021.1"/>
</dbReference>
<dbReference type="EMBL" id="BJYS01000021">
    <property type="protein sequence ID" value="GEO05182.1"/>
    <property type="molecule type" value="Genomic_DNA"/>
</dbReference>
<gene>
    <name evidence="2" type="ORF">AAE02nite_28460</name>
</gene>
<feature type="domain" description="VOC" evidence="1">
    <location>
        <begin position="13"/>
        <end position="155"/>
    </location>
</feature>
<dbReference type="OrthoDB" id="9788468at2"/>
<dbReference type="SUPFAM" id="SSF54593">
    <property type="entry name" value="Glyoxalase/Bleomycin resistance protein/Dihydroxybiphenyl dioxygenase"/>
    <property type="match status" value="1"/>
</dbReference>
<evidence type="ECO:0000313" key="2">
    <source>
        <dbReference type="EMBL" id="GEO05182.1"/>
    </source>
</evidence>
<organism evidence="2 3">
    <name type="scientific">Adhaeribacter aerolatus</name>
    <dbReference type="NCBI Taxonomy" id="670289"/>
    <lineage>
        <taxon>Bacteria</taxon>
        <taxon>Pseudomonadati</taxon>
        <taxon>Bacteroidota</taxon>
        <taxon>Cytophagia</taxon>
        <taxon>Cytophagales</taxon>
        <taxon>Hymenobacteraceae</taxon>
        <taxon>Adhaeribacter</taxon>
    </lineage>
</organism>
<dbReference type="InterPro" id="IPR037523">
    <property type="entry name" value="VOC_core"/>
</dbReference>
<evidence type="ECO:0000313" key="3">
    <source>
        <dbReference type="Proteomes" id="UP000321532"/>
    </source>
</evidence>
<name>A0A512AZN9_9BACT</name>
<dbReference type="AlphaFoldDB" id="A0A512AZN9"/>
<dbReference type="Gene3D" id="3.10.180.10">
    <property type="entry name" value="2,3-Dihydroxybiphenyl 1,2-Dioxygenase, domain 1"/>
    <property type="match status" value="1"/>
</dbReference>
<dbReference type="InterPro" id="IPR029068">
    <property type="entry name" value="Glyas_Bleomycin-R_OHBP_Dase"/>
</dbReference>
<reference evidence="2 3" key="1">
    <citation type="submission" date="2019-07" db="EMBL/GenBank/DDBJ databases">
        <title>Whole genome shotgun sequence of Adhaeribacter aerolatus NBRC 106133.</title>
        <authorList>
            <person name="Hosoyama A."/>
            <person name="Uohara A."/>
            <person name="Ohji S."/>
            <person name="Ichikawa N."/>
        </authorList>
    </citation>
    <scope>NUCLEOTIDE SEQUENCE [LARGE SCALE GENOMIC DNA]</scope>
    <source>
        <strain evidence="2 3">NBRC 106133</strain>
    </source>
</reference>
<evidence type="ECO:0000259" key="1">
    <source>
        <dbReference type="PROSITE" id="PS51819"/>
    </source>
</evidence>
<accession>A0A512AZN9</accession>
<keyword evidence="3" id="KW-1185">Reference proteome</keyword>
<protein>
    <recommendedName>
        <fullName evidence="1">VOC domain-containing protein</fullName>
    </recommendedName>
</protein>
<dbReference type="Pfam" id="PF13669">
    <property type="entry name" value="Glyoxalase_4"/>
    <property type="match status" value="1"/>
</dbReference>
<dbReference type="Proteomes" id="UP000321532">
    <property type="component" value="Unassembled WGS sequence"/>
</dbReference>
<proteinExistence type="predicted"/>
<comment type="caution">
    <text evidence="2">The sequence shown here is derived from an EMBL/GenBank/DDBJ whole genome shotgun (WGS) entry which is preliminary data.</text>
</comment>
<dbReference type="PROSITE" id="PS51819">
    <property type="entry name" value="VOC"/>
    <property type="match status" value="1"/>
</dbReference>